<accession>A0A238YQ72</accession>
<sequence length="454" mass="49894">MNVWTDWLATLDQNHKIDTLVLVNADGPGALEPMLATRAARIVLINANPTQQDALQRAATRDARLSLTPIAVAATDGSAPFHAQSLTGLSGLCPPQDLRDLFPGLRETARSDVPTLPLEQVLRQIDLPEHGCHVLCLDLPADSVPIARQIADLPSDLAPEHVFLRTALPGLYEGGTAVEPVLEALEAQGYSLDGSLTEDPDFPEYWLRRDPLRLRCAQLESEAQELRRALETAHADAKEVGMVLAESQSRLASKDSRIEELVNERTASDARSRAHEGRIRSLETQIAEASTAAEAEKEVLRQKVTGLEKILETAQEEARSKAEEIEKAQDTLRKESAAIHTRAQQDTALAIRLQTLAREDLQDLRRRYQELLADKTAQDELLRSVTARLQQAAEYLQQLDPAVPLPGAGSDQTTLLQPSEGASPPDYGPMPPLHKVATKFKRTSKARGRKKARK</sequence>
<protein>
    <submittedName>
        <fullName evidence="3">Uncharacterized protein</fullName>
    </submittedName>
</protein>
<evidence type="ECO:0000313" key="4">
    <source>
        <dbReference type="Proteomes" id="UP000198417"/>
    </source>
</evidence>
<feature type="region of interest" description="Disordered" evidence="2">
    <location>
        <begin position="402"/>
        <end position="454"/>
    </location>
</feature>
<evidence type="ECO:0000256" key="1">
    <source>
        <dbReference type="SAM" id="Coils"/>
    </source>
</evidence>
<keyword evidence="1" id="KW-0175">Coiled coil</keyword>
<feature type="compositionally biased region" description="Basic residues" evidence="2">
    <location>
        <begin position="436"/>
        <end position="454"/>
    </location>
</feature>
<dbReference type="Proteomes" id="UP000198417">
    <property type="component" value="Unassembled WGS sequence"/>
</dbReference>
<gene>
    <name evidence="3" type="ORF">SAMN06265370_11863</name>
</gene>
<proteinExistence type="predicted"/>
<organism evidence="3 4">
    <name type="scientific">Puniceibacterium sediminis</name>
    <dbReference type="NCBI Taxonomy" id="1608407"/>
    <lineage>
        <taxon>Bacteria</taxon>
        <taxon>Pseudomonadati</taxon>
        <taxon>Pseudomonadota</taxon>
        <taxon>Alphaproteobacteria</taxon>
        <taxon>Rhodobacterales</taxon>
        <taxon>Paracoccaceae</taxon>
        <taxon>Puniceibacterium</taxon>
    </lineage>
</organism>
<evidence type="ECO:0000256" key="2">
    <source>
        <dbReference type="SAM" id="MobiDB-lite"/>
    </source>
</evidence>
<name>A0A238YQ72_9RHOB</name>
<feature type="coiled-coil region" evidence="1">
    <location>
        <begin position="209"/>
        <end position="381"/>
    </location>
</feature>
<evidence type="ECO:0000313" key="3">
    <source>
        <dbReference type="EMBL" id="SNR72589.1"/>
    </source>
</evidence>
<reference evidence="3 4" key="1">
    <citation type="submission" date="2017-06" db="EMBL/GenBank/DDBJ databases">
        <authorList>
            <person name="Kim H.J."/>
            <person name="Triplett B.A."/>
        </authorList>
    </citation>
    <scope>NUCLEOTIDE SEQUENCE [LARGE SCALE GENOMIC DNA]</scope>
    <source>
        <strain evidence="3 4">DSM 29052</strain>
    </source>
</reference>
<dbReference type="EMBL" id="FZNN01000018">
    <property type="protein sequence ID" value="SNR72589.1"/>
    <property type="molecule type" value="Genomic_DNA"/>
</dbReference>
<dbReference type="AlphaFoldDB" id="A0A238YQ72"/>
<keyword evidence="4" id="KW-1185">Reference proteome</keyword>